<dbReference type="Proteomes" id="UP000016930">
    <property type="component" value="Unassembled WGS sequence"/>
</dbReference>
<evidence type="ECO:0000256" key="1">
    <source>
        <dbReference type="SAM" id="MobiDB-lite"/>
    </source>
</evidence>
<feature type="compositionally biased region" description="Basic and acidic residues" evidence="1">
    <location>
        <begin position="305"/>
        <end position="314"/>
    </location>
</feature>
<keyword evidence="3" id="KW-1185">Reference proteome</keyword>
<reference evidence="2 3" key="1">
    <citation type="journal article" date="2012" name="Proc. Natl. Acad. Sci. U.S.A.">
        <title>Comparative genomics of Ceriporiopsis subvermispora and Phanerochaete chrysosporium provide insight into selective ligninolysis.</title>
        <authorList>
            <person name="Fernandez-Fueyo E."/>
            <person name="Ruiz-Duenas F.J."/>
            <person name="Ferreira P."/>
            <person name="Floudas D."/>
            <person name="Hibbett D.S."/>
            <person name="Canessa P."/>
            <person name="Larrondo L.F."/>
            <person name="James T.Y."/>
            <person name="Seelenfreund D."/>
            <person name="Lobos S."/>
            <person name="Polanco R."/>
            <person name="Tello M."/>
            <person name="Honda Y."/>
            <person name="Watanabe T."/>
            <person name="Watanabe T."/>
            <person name="Ryu J.S."/>
            <person name="Kubicek C.P."/>
            <person name="Schmoll M."/>
            <person name="Gaskell J."/>
            <person name="Hammel K.E."/>
            <person name="St John F.J."/>
            <person name="Vanden Wymelenberg A."/>
            <person name="Sabat G."/>
            <person name="Splinter BonDurant S."/>
            <person name="Syed K."/>
            <person name="Yadav J.S."/>
            <person name="Doddapaneni H."/>
            <person name="Subramanian V."/>
            <person name="Lavin J.L."/>
            <person name="Oguiza J.A."/>
            <person name="Perez G."/>
            <person name="Pisabarro A.G."/>
            <person name="Ramirez L."/>
            <person name="Santoyo F."/>
            <person name="Master E."/>
            <person name="Coutinho P.M."/>
            <person name="Henrissat B."/>
            <person name="Lombard V."/>
            <person name="Magnuson J.K."/>
            <person name="Kuees U."/>
            <person name="Hori C."/>
            <person name="Igarashi K."/>
            <person name="Samejima M."/>
            <person name="Held B.W."/>
            <person name="Barry K.W."/>
            <person name="LaButti K.M."/>
            <person name="Lapidus A."/>
            <person name="Lindquist E.A."/>
            <person name="Lucas S.M."/>
            <person name="Riley R."/>
            <person name="Salamov A.A."/>
            <person name="Hoffmeister D."/>
            <person name="Schwenk D."/>
            <person name="Hadar Y."/>
            <person name="Yarden O."/>
            <person name="de Vries R.P."/>
            <person name="Wiebenga A."/>
            <person name="Stenlid J."/>
            <person name="Eastwood D."/>
            <person name="Grigoriev I.V."/>
            <person name="Berka R.M."/>
            <person name="Blanchette R.A."/>
            <person name="Kersten P."/>
            <person name="Martinez A.T."/>
            <person name="Vicuna R."/>
            <person name="Cullen D."/>
        </authorList>
    </citation>
    <scope>NUCLEOTIDE SEQUENCE [LARGE SCALE GENOMIC DNA]</scope>
    <source>
        <strain evidence="2 3">B</strain>
    </source>
</reference>
<feature type="compositionally biased region" description="Polar residues" evidence="1">
    <location>
        <begin position="323"/>
        <end position="344"/>
    </location>
</feature>
<gene>
    <name evidence="2" type="ORF">CERSUDRAFT_89800</name>
</gene>
<organism evidence="2 3">
    <name type="scientific">Ceriporiopsis subvermispora (strain B)</name>
    <name type="common">White-rot fungus</name>
    <name type="synonym">Gelatoporia subvermispora</name>
    <dbReference type="NCBI Taxonomy" id="914234"/>
    <lineage>
        <taxon>Eukaryota</taxon>
        <taxon>Fungi</taxon>
        <taxon>Dikarya</taxon>
        <taxon>Basidiomycota</taxon>
        <taxon>Agaricomycotina</taxon>
        <taxon>Agaricomycetes</taxon>
        <taxon>Polyporales</taxon>
        <taxon>Gelatoporiaceae</taxon>
        <taxon>Gelatoporia</taxon>
    </lineage>
</organism>
<dbReference type="HOGENOM" id="CLU_552053_0_0_1"/>
<dbReference type="AlphaFoldDB" id="M2PWL1"/>
<proteinExistence type="predicted"/>
<name>M2PWL1_CERS8</name>
<evidence type="ECO:0000313" key="3">
    <source>
        <dbReference type="Proteomes" id="UP000016930"/>
    </source>
</evidence>
<protein>
    <submittedName>
        <fullName evidence="2">Uncharacterized protein</fullName>
    </submittedName>
</protein>
<dbReference type="STRING" id="914234.M2PWL1"/>
<dbReference type="OrthoDB" id="2803872at2759"/>
<accession>M2PWL1</accession>
<feature type="region of interest" description="Disordered" evidence="1">
    <location>
        <begin position="283"/>
        <end position="384"/>
    </location>
</feature>
<feature type="compositionally biased region" description="Low complexity" evidence="1">
    <location>
        <begin position="348"/>
        <end position="365"/>
    </location>
</feature>
<dbReference type="EMBL" id="KB445791">
    <property type="protein sequence ID" value="EMD41219.1"/>
    <property type="molecule type" value="Genomic_DNA"/>
</dbReference>
<evidence type="ECO:0000313" key="2">
    <source>
        <dbReference type="EMBL" id="EMD41219.1"/>
    </source>
</evidence>
<sequence>MPIRWTTPEEFKFLQGEKKVYLTIPSAQKWLFWDGLYERWQIEFPEAARLFPNVDVLTDEQKITVEVEKAKRKFKLRTWFTNNTKADTRTTNRNAPAAHIKVEDALKPTRNLQETEMYSRMYYEDKVKMRVENEIAVMKTPVSKKARVDVVCRALRESYATESDEVKREVKAAIKDRGEARQKARERAQKELDSPISAQEMQENLRSIYKELDAFFASVWRRTGWYFSVVGGGLIPGVTGRDALRCITYHYGRDRHGHHWGQVYPDFAENVQGQYGDYIEDIFVPSPHNADTSGKTTRAPVPEMTQKDLERELDTGSPAPDPSQVSAEASTSTAPHPGCLSQTPAPIASSQSSKTVSSAAPSTSSEPRPQQSTHDALIDPCGPADPTFNALSTVSGQQTAALSIGVTPVSGLAHTQAATPSPSTGSVLAANSNPSVAVQNFASPNWGTAASQPGLVDDLFGPLNYSDAAMFGSQFSSVPFQNTGLPTCLVTEHI</sequence>